<dbReference type="InterPro" id="IPR052707">
    <property type="entry name" value="OsmC_Ohr_Peroxiredoxin"/>
</dbReference>
<dbReference type="InterPro" id="IPR003718">
    <property type="entry name" value="OsmC/Ohr_fam"/>
</dbReference>
<dbReference type="Pfam" id="PF02566">
    <property type="entry name" value="OsmC"/>
    <property type="match status" value="1"/>
</dbReference>
<dbReference type="PANTHER" id="PTHR42830">
    <property type="entry name" value="OSMOTICALLY INDUCIBLE FAMILY PROTEIN"/>
    <property type="match status" value="1"/>
</dbReference>
<dbReference type="InterPro" id="IPR036102">
    <property type="entry name" value="OsmC/Ohrsf"/>
</dbReference>
<reference evidence="1 2" key="1">
    <citation type="submission" date="2018-09" db="EMBL/GenBank/DDBJ databases">
        <title>Draft genome of a novel serratia sp. strain with antifungal activity.</title>
        <authorList>
            <person name="Dichmann S.I."/>
            <person name="Park B.P."/>
            <person name="Pathiraja D."/>
            <person name="Choi I.-G."/>
            <person name="Stougaard P."/>
            <person name="Hennessy R.C."/>
        </authorList>
    </citation>
    <scope>NUCLEOTIDE SEQUENCE [LARGE SCALE GENOMIC DNA]</scope>
    <source>
        <strain evidence="1 2">S40</strain>
    </source>
</reference>
<dbReference type="SUPFAM" id="SSF82784">
    <property type="entry name" value="OsmC-like"/>
    <property type="match status" value="1"/>
</dbReference>
<protein>
    <submittedName>
        <fullName evidence="1">OsmC family peroxiredoxin</fullName>
    </submittedName>
</protein>
<gene>
    <name evidence="1" type="ORF">D4100_07230</name>
</gene>
<accession>A0AA92X8E3</accession>
<dbReference type="AlphaFoldDB" id="A0AA92X8E3"/>
<keyword evidence="2" id="KW-1185">Reference proteome</keyword>
<dbReference type="InterPro" id="IPR015946">
    <property type="entry name" value="KH_dom-like_a/b"/>
</dbReference>
<evidence type="ECO:0000313" key="2">
    <source>
        <dbReference type="Proteomes" id="UP000284338"/>
    </source>
</evidence>
<dbReference type="PANTHER" id="PTHR42830:SF2">
    <property type="entry name" value="OSMC_OHR FAMILY PROTEIN"/>
    <property type="match status" value="1"/>
</dbReference>
<dbReference type="EMBL" id="QYYG01000001">
    <property type="protein sequence ID" value="RJF58538.1"/>
    <property type="molecule type" value="Genomic_DNA"/>
</dbReference>
<comment type="caution">
    <text evidence="1">The sequence shown here is derived from an EMBL/GenBank/DDBJ whole genome shotgun (WGS) entry which is preliminary data.</text>
</comment>
<dbReference type="RefSeq" id="WP_119803791.1">
    <property type="nucleotide sequence ID" value="NZ_QYYG01000001.1"/>
</dbReference>
<proteinExistence type="predicted"/>
<dbReference type="Gene3D" id="3.30.300.20">
    <property type="match status" value="1"/>
</dbReference>
<sequence>MKGEHRYDVAVNWEGNLGASTPDYKSYGRDHRISAAGKADIAGSADPAFRGDAARWNPEDLLVASLSACHKLWYLHLCATSGISVLAYQDNAVGIMREDAQRGGFFTAVTLRPRVTLRDGDDLQLAQQLHEKAHHLCFIANSVNFPIECQPQAVYANS</sequence>
<name>A0AA92X8E3_9GAMM</name>
<dbReference type="Proteomes" id="UP000284338">
    <property type="component" value="Unassembled WGS sequence"/>
</dbReference>
<evidence type="ECO:0000313" key="1">
    <source>
        <dbReference type="EMBL" id="RJF58538.1"/>
    </source>
</evidence>
<organism evidence="1 2">
    <name type="scientific">Serratia inhibens</name>
    <dbReference type="NCBI Taxonomy" id="2338073"/>
    <lineage>
        <taxon>Bacteria</taxon>
        <taxon>Pseudomonadati</taxon>
        <taxon>Pseudomonadota</taxon>
        <taxon>Gammaproteobacteria</taxon>
        <taxon>Enterobacterales</taxon>
        <taxon>Yersiniaceae</taxon>
        <taxon>Serratia</taxon>
    </lineage>
</organism>